<evidence type="ECO:0000256" key="18">
    <source>
        <dbReference type="RuleBase" id="RU362033"/>
    </source>
</evidence>
<dbReference type="Gene3D" id="3.40.50.1000">
    <property type="entry name" value="HAD superfamily/HAD-like"/>
    <property type="match status" value="1"/>
</dbReference>
<comment type="similarity">
    <text evidence="3 18">Belongs to the cation transport ATPase (P-type) (TC 3.A.3) family. Type IV subfamily.</text>
</comment>
<evidence type="ECO:0000256" key="15">
    <source>
        <dbReference type="PIRSR" id="PIRSR606539-1"/>
    </source>
</evidence>
<dbReference type="SUPFAM" id="SSF56784">
    <property type="entry name" value="HAD-like"/>
    <property type="match status" value="1"/>
</dbReference>
<feature type="binding site" evidence="17">
    <location>
        <position position="358"/>
    </location>
    <ligand>
        <name>Mg(2+)</name>
        <dbReference type="ChEBI" id="CHEBI:18420"/>
    </ligand>
</feature>
<sequence length="1021" mass="117502">MIFRKTRNRRTDRNSMDNSVNTYGKLDNEKKSPHPCSLSVIIYWLCIWKRIPNWILMKITSTFTSKSEPKQRTVYIGTCNSGINHINQSQYPRNIVRNQKFNFVSFVPLVSFSFLKSQVLIDQFKFFHNLYFLILSLSQLIPIFKVGSIYTYWGPLCFVLLVVFIREGFEDFLRYRRDKVINNEMCTSITSHGSKRVFSSQIQVGDIVRINKNDRIPADLILLQTSESSGNCYIRTDQLDGETDWKLRTALHSTQQLNDRGKVDKEVNNFTKLLFAMMIVLSFMMICFKGLNGDWFRYLMRFIVLFSYLIPITLRINMDMAKLFYCFCINHDKEMKGVMVRSTTVPEELGRVTYLLTDKTGTLTKNDMIFKKLHTGLFAYGNESMEEISNIVQNEYNDYNFNLNIQGITQGNSSKYLLLESIKAISICHNVTPVSNGDCQQSSSSDKGEYYSISMNEKLVKKSSRNITYQASSPDEIALVKWTESVGVTLVERGLNDLKICGPYDTEEEFKILNIFPFKSESKRMGIIVQSKKTNEIMFYLKGADTVMIDILNFSDWLDEECTNISREGLRTLIVGRKSLTLEEYNDFHMRYKAASLAIADRIEKQYEVMQTLERGMQVLCITGVEDQLQQNVCVTLESIRNAGIKIWMLTGDKMETASCIATSSRLIDTNCITYYFNNVHTREEAHKELQALRRKQDSSLVILGSSIEVCLEYYEHEFLELATKLFAVVVCRCSPTQKSMIVRLLKHHTKEITCAIGDGGNDVSMIQESHCGIGIVGKEGMQASLSSDFSITQFSHISRLLLLHGRYSYKRSADLSHFVIHRGLLISCIQAIFSSFFYYASIIVYPSILMVGFASIFTNFPVFAIILDRDITPDVATTYPELYKELTKGRSLNCRTFLTWSLIAIYQACIIMYGSYLMFESEFSHIVSITFTALMMTEMAIVAVKIQNWHWLMVGSILLSICIYIIAMTILSTTFDVSFLLTFKFAWKVLIIIAISSIPLYIIKIFRRYFRPSTYSKLNY</sequence>
<evidence type="ECO:0000259" key="22">
    <source>
        <dbReference type="Pfam" id="PF16212"/>
    </source>
</evidence>
<dbReference type="InterPro" id="IPR032631">
    <property type="entry name" value="P-type_ATPase_N"/>
</dbReference>
<feature type="binding site" evidence="16">
    <location>
        <position position="739"/>
    </location>
    <ligand>
        <name>ATP</name>
        <dbReference type="ChEBI" id="CHEBI:30616"/>
    </ligand>
</feature>
<dbReference type="NCBIfam" id="TIGR01652">
    <property type="entry name" value="ATPase-Plipid"/>
    <property type="match status" value="1"/>
</dbReference>
<evidence type="ECO:0000256" key="2">
    <source>
        <dbReference type="ARBA" id="ARBA00004127"/>
    </source>
</evidence>
<dbReference type="SFLD" id="SFLDF00027">
    <property type="entry name" value="p-type_atpase"/>
    <property type="match status" value="1"/>
</dbReference>
<feature type="binding site" evidence="16">
    <location>
        <position position="542"/>
    </location>
    <ligand>
        <name>ATP</name>
        <dbReference type="ChEBI" id="CHEBI:30616"/>
    </ligand>
</feature>
<accession>A0A177AV94</accession>
<dbReference type="GO" id="GO:0005524">
    <property type="term" value="F:ATP binding"/>
    <property type="evidence" value="ECO:0007669"/>
    <property type="project" value="UniProtKB-UniRule"/>
</dbReference>
<feature type="transmembrane region" description="Helical" evidence="18">
    <location>
        <begin position="986"/>
        <end position="1004"/>
    </location>
</feature>
<keyword evidence="12" id="KW-0445">Lipid transport</keyword>
<feature type="active site" description="4-aspartylphosphate intermediate" evidence="15">
    <location>
        <position position="358"/>
    </location>
</feature>
<comment type="cofactor">
    <cofactor evidence="1 17">
        <name>Mg(2+)</name>
        <dbReference type="ChEBI" id="CHEBI:18420"/>
    </cofactor>
</comment>
<feature type="binding site" evidence="16">
    <location>
        <position position="358"/>
    </location>
    <ligand>
        <name>ATP</name>
        <dbReference type="ChEBI" id="CHEBI:30616"/>
    </ligand>
</feature>
<dbReference type="InterPro" id="IPR044492">
    <property type="entry name" value="P_typ_ATPase_HD_dom"/>
</dbReference>
<dbReference type="InterPro" id="IPR008250">
    <property type="entry name" value="ATPase_P-typ_transduc_dom_A_sf"/>
</dbReference>
<feature type="binding site" evidence="16">
    <location>
        <position position="518"/>
    </location>
    <ligand>
        <name>ATP</name>
        <dbReference type="ChEBI" id="CHEBI:30616"/>
    </ligand>
</feature>
<gene>
    <name evidence="23" type="ORF">A3Q56_06539</name>
</gene>
<dbReference type="InterPro" id="IPR023298">
    <property type="entry name" value="ATPase_P-typ_TM_dom_sf"/>
</dbReference>
<evidence type="ECO:0000256" key="11">
    <source>
        <dbReference type="ARBA" id="ARBA00022989"/>
    </source>
</evidence>
<feature type="binding site" evidence="17">
    <location>
        <position position="759"/>
    </location>
    <ligand>
        <name>Mg(2+)</name>
        <dbReference type="ChEBI" id="CHEBI:18420"/>
    </ligand>
</feature>
<feature type="binding site" evidence="16">
    <location>
        <position position="360"/>
    </location>
    <ligand>
        <name>ATP</name>
        <dbReference type="ChEBI" id="CHEBI:30616"/>
    </ligand>
</feature>
<feature type="binding site" evidence="16">
    <location>
        <position position="652"/>
    </location>
    <ligand>
        <name>ATP</name>
        <dbReference type="ChEBI" id="CHEBI:30616"/>
    </ligand>
</feature>
<feature type="domain" description="P-type ATPase C-terminal" evidence="22">
    <location>
        <begin position="786"/>
        <end position="1014"/>
    </location>
</feature>
<keyword evidence="13 18" id="KW-0472">Membrane</keyword>
<feature type="binding site" evidence="16">
    <location>
        <position position="763"/>
    </location>
    <ligand>
        <name>ATP</name>
        <dbReference type="ChEBI" id="CHEBI:30616"/>
    </ligand>
</feature>
<evidence type="ECO:0000256" key="14">
    <source>
        <dbReference type="ARBA" id="ARBA00034036"/>
    </source>
</evidence>
<dbReference type="SUPFAM" id="SSF81665">
    <property type="entry name" value="Calcium ATPase, transmembrane domain M"/>
    <property type="match status" value="1"/>
</dbReference>
<feature type="binding site" evidence="16">
    <location>
        <position position="359"/>
    </location>
    <ligand>
        <name>ATP</name>
        <dbReference type="ChEBI" id="CHEBI:30616"/>
    </ligand>
</feature>
<feature type="transmembrane region" description="Helical" evidence="18">
    <location>
        <begin position="846"/>
        <end position="868"/>
    </location>
</feature>
<keyword evidence="11 18" id="KW-1133">Transmembrane helix</keyword>
<organism evidence="23 24">
    <name type="scientific">Intoshia linei</name>
    <dbReference type="NCBI Taxonomy" id="1819745"/>
    <lineage>
        <taxon>Eukaryota</taxon>
        <taxon>Metazoa</taxon>
        <taxon>Spiralia</taxon>
        <taxon>Lophotrochozoa</taxon>
        <taxon>Mesozoa</taxon>
        <taxon>Orthonectida</taxon>
        <taxon>Rhopaluridae</taxon>
        <taxon>Intoshia</taxon>
    </lineage>
</organism>
<feature type="transmembrane region" description="Helical" evidence="18">
    <location>
        <begin position="926"/>
        <end position="945"/>
    </location>
</feature>
<dbReference type="Gene3D" id="2.70.150.10">
    <property type="entry name" value="Calcium-transporting ATPase, cytoplasmic transduction domain A"/>
    <property type="match status" value="1"/>
</dbReference>
<evidence type="ECO:0000256" key="7">
    <source>
        <dbReference type="ARBA" id="ARBA00022741"/>
    </source>
</evidence>
<comment type="subcellular location">
    <subcellularLocation>
        <location evidence="2">Endomembrane system</location>
        <topology evidence="2">Multi-pass membrane protein</topology>
    </subcellularLocation>
    <subcellularLocation>
        <location evidence="18">Membrane</location>
        <topology evidence="18">Multi-pass membrane protein</topology>
    </subcellularLocation>
</comment>
<dbReference type="Pfam" id="PF16212">
    <property type="entry name" value="PhoLip_ATPase_C"/>
    <property type="match status" value="1"/>
</dbReference>
<evidence type="ECO:0000259" key="20">
    <source>
        <dbReference type="Pfam" id="PF00122"/>
    </source>
</evidence>
<dbReference type="GO" id="GO:0005886">
    <property type="term" value="C:plasma membrane"/>
    <property type="evidence" value="ECO:0007669"/>
    <property type="project" value="TreeGrafter"/>
</dbReference>
<evidence type="ECO:0000259" key="21">
    <source>
        <dbReference type="Pfam" id="PF16209"/>
    </source>
</evidence>
<dbReference type="InterPro" id="IPR032630">
    <property type="entry name" value="P_typ_ATPase_c"/>
</dbReference>
<dbReference type="Pfam" id="PF00122">
    <property type="entry name" value="E1-E2_ATPase"/>
    <property type="match status" value="1"/>
</dbReference>
<dbReference type="Pfam" id="PF13246">
    <property type="entry name" value="Cation_ATPase"/>
    <property type="match status" value="1"/>
</dbReference>
<dbReference type="GO" id="GO:0140326">
    <property type="term" value="F:ATPase-coupled intramembrane lipid transporter activity"/>
    <property type="evidence" value="ECO:0007669"/>
    <property type="project" value="UniProtKB-EC"/>
</dbReference>
<feature type="binding site" evidence="16">
    <location>
        <position position="762"/>
    </location>
    <ligand>
        <name>ATP</name>
        <dbReference type="ChEBI" id="CHEBI:30616"/>
    </ligand>
</feature>
<feature type="transmembrane region" description="Helical" evidence="18">
    <location>
        <begin position="298"/>
        <end position="316"/>
    </location>
</feature>
<evidence type="ECO:0000256" key="3">
    <source>
        <dbReference type="ARBA" id="ARBA00008109"/>
    </source>
</evidence>
<feature type="domain" description="P-type ATPase N-terminal" evidence="21">
    <location>
        <begin position="87"/>
        <end position="153"/>
    </location>
</feature>
<dbReference type="InterPro" id="IPR001757">
    <property type="entry name" value="P_typ_ATPase"/>
</dbReference>
<keyword evidence="9 17" id="KW-0460">Magnesium</keyword>
<feature type="binding site" evidence="16">
    <location>
        <position position="476"/>
    </location>
    <ligand>
        <name>ATP</name>
        <dbReference type="ChEBI" id="CHEBI:30616"/>
    </ligand>
</feature>
<feature type="transmembrane region" description="Helical" evidence="18">
    <location>
        <begin position="952"/>
        <end position="974"/>
    </location>
</feature>
<protein>
    <recommendedName>
        <fullName evidence="18">Phospholipid-transporting ATPase</fullName>
        <ecNumber evidence="18">7.6.2.1</ecNumber>
    </recommendedName>
</protein>
<comment type="catalytic activity">
    <reaction evidence="14 18">
        <text>ATP + H2O + phospholipidSide 1 = ADP + phosphate + phospholipidSide 2.</text>
        <dbReference type="EC" id="7.6.2.1"/>
    </reaction>
</comment>
<dbReference type="Pfam" id="PF16209">
    <property type="entry name" value="PhoLip_ATPase_N"/>
    <property type="match status" value="1"/>
</dbReference>
<feature type="transmembrane region" description="Helical" evidence="18">
    <location>
        <begin position="898"/>
        <end position="920"/>
    </location>
</feature>
<evidence type="ECO:0000256" key="5">
    <source>
        <dbReference type="ARBA" id="ARBA00022692"/>
    </source>
</evidence>
<dbReference type="PRINTS" id="PR00119">
    <property type="entry name" value="CATATPASE"/>
</dbReference>
<evidence type="ECO:0000256" key="16">
    <source>
        <dbReference type="PIRSR" id="PIRSR606539-2"/>
    </source>
</evidence>
<keyword evidence="6 17" id="KW-0479">Metal-binding</keyword>
<evidence type="ECO:0000313" key="24">
    <source>
        <dbReference type="Proteomes" id="UP000078046"/>
    </source>
</evidence>
<keyword evidence="10 18" id="KW-1278">Translocase</keyword>
<dbReference type="SFLD" id="SFLDG00002">
    <property type="entry name" value="C1.7:_P-type_atpase_like"/>
    <property type="match status" value="1"/>
</dbReference>
<evidence type="ECO:0000256" key="4">
    <source>
        <dbReference type="ARBA" id="ARBA00022448"/>
    </source>
</evidence>
<dbReference type="SUPFAM" id="SSF81660">
    <property type="entry name" value="Metal cation-transporting ATPase, ATP-binding domain N"/>
    <property type="match status" value="1"/>
</dbReference>
<name>A0A177AV94_9BILA</name>
<dbReference type="InterPro" id="IPR023214">
    <property type="entry name" value="HAD_sf"/>
</dbReference>
<dbReference type="GO" id="GO:0016887">
    <property type="term" value="F:ATP hydrolysis activity"/>
    <property type="evidence" value="ECO:0007669"/>
    <property type="project" value="InterPro"/>
</dbReference>
<feature type="binding site" evidence="16">
    <location>
        <position position="651"/>
    </location>
    <ligand>
        <name>ATP</name>
        <dbReference type="ChEBI" id="CHEBI:30616"/>
    </ligand>
</feature>
<feature type="binding site" evidence="16">
    <location>
        <position position="653"/>
    </location>
    <ligand>
        <name>ATP</name>
        <dbReference type="ChEBI" id="CHEBI:30616"/>
    </ligand>
</feature>
<dbReference type="InterPro" id="IPR018303">
    <property type="entry name" value="ATPase_P-typ_P_site"/>
</dbReference>
<dbReference type="PROSITE" id="PS00154">
    <property type="entry name" value="ATPASE_E1_E2"/>
    <property type="match status" value="1"/>
</dbReference>
<evidence type="ECO:0000256" key="1">
    <source>
        <dbReference type="ARBA" id="ARBA00001946"/>
    </source>
</evidence>
<evidence type="ECO:0000256" key="19">
    <source>
        <dbReference type="SAM" id="MobiDB-lite"/>
    </source>
</evidence>
<evidence type="ECO:0000256" key="8">
    <source>
        <dbReference type="ARBA" id="ARBA00022840"/>
    </source>
</evidence>
<keyword evidence="4" id="KW-0813">Transport</keyword>
<dbReference type="GO" id="GO:0005802">
    <property type="term" value="C:trans-Golgi network"/>
    <property type="evidence" value="ECO:0007669"/>
    <property type="project" value="TreeGrafter"/>
</dbReference>
<dbReference type="InterPro" id="IPR023299">
    <property type="entry name" value="ATPase_P-typ_cyto_dom_N"/>
</dbReference>
<feature type="binding site" evidence="16">
    <location>
        <position position="571"/>
    </location>
    <ligand>
        <name>ATP</name>
        <dbReference type="ChEBI" id="CHEBI:30616"/>
    </ligand>
</feature>
<evidence type="ECO:0000313" key="23">
    <source>
        <dbReference type="EMBL" id="OAF65750.1"/>
    </source>
</evidence>
<feature type="region of interest" description="Disordered" evidence="19">
    <location>
        <begin position="1"/>
        <end position="24"/>
    </location>
</feature>
<dbReference type="FunFam" id="3.40.50.1000:FF:000009">
    <property type="entry name" value="Phospholipid-transporting ATPase"/>
    <property type="match status" value="1"/>
</dbReference>
<comment type="caution">
    <text evidence="23">The sequence shown here is derived from an EMBL/GenBank/DDBJ whole genome shotgun (WGS) entry which is preliminary data.</text>
</comment>
<dbReference type="SFLD" id="SFLDS00003">
    <property type="entry name" value="Haloacid_Dehalogenase"/>
    <property type="match status" value="1"/>
</dbReference>
<dbReference type="InterPro" id="IPR059000">
    <property type="entry name" value="ATPase_P-type_domA"/>
</dbReference>
<evidence type="ECO:0000256" key="17">
    <source>
        <dbReference type="PIRSR" id="PIRSR606539-3"/>
    </source>
</evidence>
<evidence type="ECO:0000256" key="13">
    <source>
        <dbReference type="ARBA" id="ARBA00023136"/>
    </source>
</evidence>
<evidence type="ECO:0000256" key="12">
    <source>
        <dbReference type="ARBA" id="ARBA00023055"/>
    </source>
</evidence>
<evidence type="ECO:0000256" key="9">
    <source>
        <dbReference type="ARBA" id="ARBA00022842"/>
    </source>
</evidence>
<keyword evidence="5 18" id="KW-0812">Transmembrane</keyword>
<dbReference type="AlphaFoldDB" id="A0A177AV94"/>
<dbReference type="InterPro" id="IPR006539">
    <property type="entry name" value="P-type_ATPase_IV"/>
</dbReference>
<dbReference type="GO" id="GO:0006890">
    <property type="term" value="P:retrograde vesicle-mediated transport, Golgi to endoplasmic reticulum"/>
    <property type="evidence" value="ECO:0007669"/>
    <property type="project" value="TreeGrafter"/>
</dbReference>
<dbReference type="GO" id="GO:0000287">
    <property type="term" value="F:magnesium ion binding"/>
    <property type="evidence" value="ECO:0007669"/>
    <property type="project" value="UniProtKB-UniRule"/>
</dbReference>
<dbReference type="InterPro" id="IPR036412">
    <property type="entry name" value="HAD-like_sf"/>
</dbReference>
<feature type="binding site" evidence="17">
    <location>
        <position position="360"/>
    </location>
    <ligand>
        <name>Mg(2+)</name>
        <dbReference type="ChEBI" id="CHEBI:18420"/>
    </ligand>
</feature>
<dbReference type="OrthoDB" id="377733at2759"/>
<dbReference type="Proteomes" id="UP000078046">
    <property type="component" value="Unassembled WGS sequence"/>
</dbReference>
<feature type="binding site" evidence="16">
    <location>
        <position position="733"/>
    </location>
    <ligand>
        <name>ATP</name>
        <dbReference type="ChEBI" id="CHEBI:30616"/>
    </ligand>
</feature>
<feature type="transmembrane region" description="Helical" evidence="18">
    <location>
        <begin position="273"/>
        <end position="292"/>
    </location>
</feature>
<dbReference type="PANTHER" id="PTHR24092:SF5">
    <property type="entry name" value="PHOSPHOLIPID-TRANSPORTING ATPASE"/>
    <property type="match status" value="1"/>
</dbReference>
<dbReference type="GO" id="GO:0005768">
    <property type="term" value="C:endosome"/>
    <property type="evidence" value="ECO:0007669"/>
    <property type="project" value="TreeGrafter"/>
</dbReference>
<keyword evidence="24" id="KW-1185">Reference proteome</keyword>
<keyword evidence="7 16" id="KW-0547">Nucleotide-binding</keyword>
<feature type="binding site" evidence="17">
    <location>
        <position position="763"/>
    </location>
    <ligand>
        <name>Mg(2+)</name>
        <dbReference type="ChEBI" id="CHEBI:18420"/>
    </ligand>
</feature>
<dbReference type="PANTHER" id="PTHR24092">
    <property type="entry name" value="PROBABLE PHOSPHOLIPID-TRANSPORTING ATPASE"/>
    <property type="match status" value="1"/>
</dbReference>
<reference evidence="23 24" key="1">
    <citation type="submission" date="2016-04" db="EMBL/GenBank/DDBJ databases">
        <title>The genome of Intoshia linei affirms orthonectids as highly simplified spiralians.</title>
        <authorList>
            <person name="Mikhailov K.V."/>
            <person name="Slusarev G.S."/>
            <person name="Nikitin M.A."/>
            <person name="Logacheva M.D."/>
            <person name="Penin A."/>
            <person name="Aleoshin V."/>
            <person name="Panchin Y.V."/>
        </authorList>
    </citation>
    <scope>NUCLEOTIDE SEQUENCE [LARGE SCALE GENOMIC DNA]</scope>
    <source>
        <strain evidence="23">Intl2013</strain>
        <tissue evidence="23">Whole animal</tissue>
    </source>
</reference>
<feature type="transmembrane region" description="Helical" evidence="18">
    <location>
        <begin position="150"/>
        <end position="169"/>
    </location>
</feature>
<evidence type="ECO:0000256" key="6">
    <source>
        <dbReference type="ARBA" id="ARBA00022723"/>
    </source>
</evidence>
<proteinExistence type="inferred from homology"/>
<feature type="transmembrane region" description="Helical" evidence="18">
    <location>
        <begin position="820"/>
        <end position="840"/>
    </location>
</feature>
<evidence type="ECO:0000256" key="10">
    <source>
        <dbReference type="ARBA" id="ARBA00022967"/>
    </source>
</evidence>
<dbReference type="EC" id="7.6.2.1" evidence="18"/>
<dbReference type="NCBIfam" id="TIGR01494">
    <property type="entry name" value="ATPase_P-type"/>
    <property type="match status" value="2"/>
</dbReference>
<dbReference type="GO" id="GO:0045332">
    <property type="term" value="P:phospholipid translocation"/>
    <property type="evidence" value="ECO:0007669"/>
    <property type="project" value="TreeGrafter"/>
</dbReference>
<keyword evidence="8 16" id="KW-0067">ATP-binding</keyword>
<dbReference type="Gene3D" id="3.40.1110.10">
    <property type="entry name" value="Calcium-transporting ATPase, cytoplasmic domain N"/>
    <property type="match status" value="1"/>
</dbReference>
<dbReference type="EMBL" id="LWCA01001161">
    <property type="protein sequence ID" value="OAF65750.1"/>
    <property type="molecule type" value="Genomic_DNA"/>
</dbReference>
<feature type="domain" description="P-type ATPase A" evidence="20">
    <location>
        <begin position="184"/>
        <end position="227"/>
    </location>
</feature>
<dbReference type="GO" id="GO:0006897">
    <property type="term" value="P:endocytosis"/>
    <property type="evidence" value="ECO:0007669"/>
    <property type="project" value="TreeGrafter"/>
</dbReference>
<dbReference type="SUPFAM" id="SSF81653">
    <property type="entry name" value="Calcium ATPase, transduction domain A"/>
    <property type="match status" value="1"/>
</dbReference>